<evidence type="ECO:0000256" key="4">
    <source>
        <dbReference type="ARBA" id="ARBA00022507"/>
    </source>
</evidence>
<evidence type="ECO:0000256" key="1">
    <source>
        <dbReference type="ARBA" id="ARBA00004651"/>
    </source>
</evidence>
<gene>
    <name evidence="13" type="primary">LOC115293646</name>
</gene>
<evidence type="ECO:0000259" key="12">
    <source>
        <dbReference type="PROSITE" id="PS50262"/>
    </source>
</evidence>
<name>A0A673TPH6_SURSU</name>
<dbReference type="GO" id="GO:0016503">
    <property type="term" value="F:pheromone receptor activity"/>
    <property type="evidence" value="ECO:0007669"/>
    <property type="project" value="InterPro"/>
</dbReference>
<evidence type="ECO:0000256" key="5">
    <source>
        <dbReference type="ARBA" id="ARBA00022692"/>
    </source>
</evidence>
<dbReference type="GO" id="GO:0019236">
    <property type="term" value="P:response to pheromone"/>
    <property type="evidence" value="ECO:0007669"/>
    <property type="project" value="UniProtKB-KW"/>
</dbReference>
<evidence type="ECO:0000256" key="11">
    <source>
        <dbReference type="RuleBase" id="RU364061"/>
    </source>
</evidence>
<dbReference type="Gene3D" id="1.20.1070.10">
    <property type="entry name" value="Rhodopsin 7-helix transmembrane proteins"/>
    <property type="match status" value="1"/>
</dbReference>
<evidence type="ECO:0000256" key="9">
    <source>
        <dbReference type="ARBA" id="ARBA00023170"/>
    </source>
</evidence>
<keyword evidence="4 11" id="KW-0589">Pheromone response</keyword>
<evidence type="ECO:0000256" key="6">
    <source>
        <dbReference type="ARBA" id="ARBA00022989"/>
    </source>
</evidence>
<comment type="similarity">
    <text evidence="2 11">Belongs to the G-protein coupled receptor 1 family.</text>
</comment>
<comment type="subcellular location">
    <subcellularLocation>
        <location evidence="1 11">Cell membrane</location>
        <topology evidence="1 11">Multi-pass membrane protein</topology>
    </subcellularLocation>
</comment>
<feature type="transmembrane region" description="Helical" evidence="11">
    <location>
        <begin position="12"/>
        <end position="33"/>
    </location>
</feature>
<sequence length="296" mass="33761">AMMLDNSLSLLLIGIGISANTFLLLFHIFTLLLDHRYKPTDLATCHLAFVHMMKLFTVLFLLSTDLLESLNFLSDFKCKALFYMIRVTRGLSMGNTCLLSMLQAIIVSPSTSWMARFKHKCTQQLFHPFIILWFLSLSLNSPCIFYFAAPYNVTQSNLLTVSKYCSAFRISSIFKGLLLTLTLSRDVFFIEVMLLSSAYMVVLLSRHQRRCRHLHSTRLSSRVSPERRATQTVLLLVSFFVVVYWLDVIAFAALLWSYGPVILDVQRLVSNVYATVSALVLISSGKRSIYLCHILK</sequence>
<keyword evidence="9 11" id="KW-0675">Receptor</keyword>
<keyword evidence="7 11" id="KW-0297">G-protein coupled receptor</keyword>
<evidence type="ECO:0000256" key="2">
    <source>
        <dbReference type="ARBA" id="ARBA00010663"/>
    </source>
</evidence>
<reference evidence="13" key="3">
    <citation type="submission" date="2025-09" db="UniProtKB">
        <authorList>
            <consortium name="Ensembl"/>
        </authorList>
    </citation>
    <scope>IDENTIFICATION</scope>
</reference>
<protein>
    <recommendedName>
        <fullName evidence="11">Vomeronasal type-1 receptor</fullName>
    </recommendedName>
</protein>
<dbReference type="PROSITE" id="PS50262">
    <property type="entry name" value="G_PROTEIN_RECEP_F1_2"/>
    <property type="match status" value="1"/>
</dbReference>
<feature type="transmembrane region" description="Helical" evidence="11">
    <location>
        <begin position="232"/>
        <end position="256"/>
    </location>
</feature>
<dbReference type="Proteomes" id="UP000472268">
    <property type="component" value="Chromosome 6"/>
</dbReference>
<reference evidence="13" key="2">
    <citation type="submission" date="2025-08" db="UniProtKB">
        <authorList>
            <consortium name="Ensembl"/>
        </authorList>
    </citation>
    <scope>IDENTIFICATION</scope>
</reference>
<feature type="transmembrane region" description="Helical" evidence="11">
    <location>
        <begin position="187"/>
        <end position="205"/>
    </location>
</feature>
<dbReference type="PRINTS" id="PR01534">
    <property type="entry name" value="VOMERONASL1R"/>
</dbReference>
<dbReference type="Ensembl" id="ENSSSUT00005017408.1">
    <property type="protein sequence ID" value="ENSSSUP00005015252.1"/>
    <property type="gene ID" value="ENSSSUG00005009827.1"/>
</dbReference>
<keyword evidence="3 11" id="KW-1003">Cell membrane</keyword>
<evidence type="ECO:0000256" key="7">
    <source>
        <dbReference type="ARBA" id="ARBA00023040"/>
    </source>
</evidence>
<evidence type="ECO:0000256" key="10">
    <source>
        <dbReference type="ARBA" id="ARBA00023224"/>
    </source>
</evidence>
<dbReference type="Pfam" id="PF03402">
    <property type="entry name" value="V1R"/>
    <property type="match status" value="1"/>
</dbReference>
<keyword evidence="5 11" id="KW-0812">Transmembrane</keyword>
<dbReference type="AlphaFoldDB" id="A0A673TPH6"/>
<dbReference type="InterPro" id="IPR017452">
    <property type="entry name" value="GPCR_Rhodpsn_7TM"/>
</dbReference>
<dbReference type="GO" id="GO:0007606">
    <property type="term" value="P:sensory perception of chemical stimulus"/>
    <property type="evidence" value="ECO:0007669"/>
    <property type="project" value="UniProtKB-ARBA"/>
</dbReference>
<feature type="transmembrane region" description="Helical" evidence="11">
    <location>
        <begin position="268"/>
        <end position="285"/>
    </location>
</feature>
<keyword evidence="8 11" id="KW-0472">Membrane</keyword>
<feature type="domain" description="G-protein coupled receptors family 1 profile" evidence="12">
    <location>
        <begin position="19"/>
        <end position="281"/>
    </location>
</feature>
<evidence type="ECO:0000256" key="8">
    <source>
        <dbReference type="ARBA" id="ARBA00023136"/>
    </source>
</evidence>
<dbReference type="PANTHER" id="PTHR24062">
    <property type="entry name" value="VOMERONASAL TYPE-1 RECEPTOR"/>
    <property type="match status" value="1"/>
</dbReference>
<proteinExistence type="inferred from homology"/>
<dbReference type="GO" id="GO:0005886">
    <property type="term" value="C:plasma membrane"/>
    <property type="evidence" value="ECO:0007669"/>
    <property type="project" value="UniProtKB-SubCell"/>
</dbReference>
<dbReference type="FunFam" id="1.20.1070.10:FF:000051">
    <property type="entry name" value="Vomeronasal type-1 receptor"/>
    <property type="match status" value="1"/>
</dbReference>
<evidence type="ECO:0000256" key="3">
    <source>
        <dbReference type="ARBA" id="ARBA00022475"/>
    </source>
</evidence>
<feature type="transmembrane region" description="Helical" evidence="11">
    <location>
        <begin position="129"/>
        <end position="149"/>
    </location>
</feature>
<evidence type="ECO:0000313" key="14">
    <source>
        <dbReference type="Proteomes" id="UP000472268"/>
    </source>
</evidence>
<feature type="transmembrane region" description="Helical" evidence="11">
    <location>
        <begin position="45"/>
        <end position="63"/>
    </location>
</feature>
<evidence type="ECO:0000313" key="13">
    <source>
        <dbReference type="Ensembl" id="ENSSSUP00005015252.1"/>
    </source>
</evidence>
<dbReference type="OMA" id="IMELFFI"/>
<accession>A0A673TPH6</accession>
<keyword evidence="10 11" id="KW-0807">Transducer</keyword>
<feature type="transmembrane region" description="Helical" evidence="11">
    <location>
        <begin position="83"/>
        <end position="108"/>
    </location>
</feature>
<keyword evidence="14" id="KW-1185">Reference proteome</keyword>
<reference evidence="13 14" key="1">
    <citation type="submission" date="2019-05" db="EMBL/GenBank/DDBJ databases">
        <title>A Chromosome-scale Meerkat (S. suricatta) Genome Assembly.</title>
        <authorList>
            <person name="Dudchenko O."/>
            <person name="Lieberman Aiden E."/>
            <person name="Tung J."/>
            <person name="Barreiro L.B."/>
            <person name="Clutton-Brock T.H."/>
        </authorList>
    </citation>
    <scope>NUCLEOTIDE SEQUENCE [LARGE SCALE GENOMIC DNA]</scope>
</reference>
<organism evidence="13 14">
    <name type="scientific">Suricata suricatta</name>
    <name type="common">Meerkat</name>
    <dbReference type="NCBI Taxonomy" id="37032"/>
    <lineage>
        <taxon>Eukaryota</taxon>
        <taxon>Metazoa</taxon>
        <taxon>Chordata</taxon>
        <taxon>Craniata</taxon>
        <taxon>Vertebrata</taxon>
        <taxon>Euteleostomi</taxon>
        <taxon>Mammalia</taxon>
        <taxon>Eutheria</taxon>
        <taxon>Laurasiatheria</taxon>
        <taxon>Carnivora</taxon>
        <taxon>Feliformia</taxon>
        <taxon>Herpestidae</taxon>
        <taxon>Suricata</taxon>
    </lineage>
</organism>
<keyword evidence="6 11" id="KW-1133">Transmembrane helix</keyword>
<dbReference type="InterPro" id="IPR004072">
    <property type="entry name" value="Vmron_rcpt_1"/>
</dbReference>
<dbReference type="SUPFAM" id="SSF81321">
    <property type="entry name" value="Family A G protein-coupled receptor-like"/>
    <property type="match status" value="1"/>
</dbReference>